<evidence type="ECO:0000313" key="8">
    <source>
        <dbReference type="Proteomes" id="UP000324678"/>
    </source>
</evidence>
<keyword evidence="5" id="KW-1133">Transmembrane helix</keyword>
<keyword evidence="5" id="KW-0472">Membrane</keyword>
<keyword evidence="5" id="KW-0812">Transmembrane</keyword>
<dbReference type="InterPro" id="IPR029058">
    <property type="entry name" value="AB_hydrolase_fold"/>
</dbReference>
<proteinExistence type="inferred from homology"/>
<dbReference type="Proteomes" id="UP000324678">
    <property type="component" value="Chromosome"/>
</dbReference>
<sequence length="571" mass="59490">MNIHTHSRVARTSARAVDAKRIAFSIAAVAAAIVVLVACWASIVPPAHAETLSATASSGSSSDAPDTPDAPVVQTADGPVQGIATPTGVEFRGIPYAAPPTGELRWTPPQPVASWTDTRDATVFPPVCPQAPPSPWGQSEDCLYLNVTAPARDAAASSELPVIVYIHGGGFSYGEGADYDPTKLAGDGAIVVTFNYRLGLLGFLAHPALADGPGASTGNFGYQDQQAALRWVQQNIDQFGGARDNVTIVGHSAGGLSVLAQLASPGAKGLFHRAVIQAGAFALQQQSLAQAEQAGQASAVAVGCPDQSAECLRAVSVDTLVAHEQASFTPGYVDGTVLRESVGSAIATGRFNRVPIINGTNTQEERIFTTIGRSVTKGATILLPGPIDASNYVSTIATNFGISTTKAKLIAAAYPLSKYATPAHAFSTLNSDANFSCPAYALDIAASRYVPTFAYEFNDALAPQRDVPDGLGAPFAATHQSELQYLFDLPNSQLPGGLSPDQEQLAANMRAAWVQFAAIGSPSTEAVQWPQFKALNPRIVSLETPASKVERDFALTHKCGVWAAAALLANL</sequence>
<dbReference type="EC" id="3.1.1.-" evidence="3"/>
<dbReference type="InterPro" id="IPR019826">
    <property type="entry name" value="Carboxylesterase_B_AS"/>
</dbReference>
<evidence type="ECO:0000313" key="7">
    <source>
        <dbReference type="EMBL" id="QEO13086.1"/>
    </source>
</evidence>
<dbReference type="OrthoDB" id="3199405at2"/>
<feature type="transmembrane region" description="Helical" evidence="5">
    <location>
        <begin position="21"/>
        <end position="43"/>
    </location>
</feature>
<evidence type="ECO:0000259" key="6">
    <source>
        <dbReference type="Pfam" id="PF00135"/>
    </source>
</evidence>
<evidence type="ECO:0000256" key="1">
    <source>
        <dbReference type="ARBA" id="ARBA00005964"/>
    </source>
</evidence>
<dbReference type="RefSeq" id="WP_149159110.1">
    <property type="nucleotide sequence ID" value="NZ_CP043505.1"/>
</dbReference>
<comment type="similarity">
    <text evidence="1 3">Belongs to the type-B carboxylesterase/lipase family.</text>
</comment>
<name>A0A5C1YAW6_9MICO</name>
<feature type="region of interest" description="Disordered" evidence="4">
    <location>
        <begin position="54"/>
        <end position="86"/>
    </location>
</feature>
<keyword evidence="2 3" id="KW-0378">Hydrolase</keyword>
<dbReference type="EMBL" id="CP043505">
    <property type="protein sequence ID" value="QEO13086.1"/>
    <property type="molecule type" value="Genomic_DNA"/>
</dbReference>
<evidence type="ECO:0000256" key="2">
    <source>
        <dbReference type="ARBA" id="ARBA00022801"/>
    </source>
</evidence>
<dbReference type="Gene3D" id="3.40.50.1820">
    <property type="entry name" value="alpha/beta hydrolase"/>
    <property type="match status" value="1"/>
</dbReference>
<dbReference type="KEGG" id="ail:FLP10_00625"/>
<evidence type="ECO:0000256" key="3">
    <source>
        <dbReference type="RuleBase" id="RU361235"/>
    </source>
</evidence>
<dbReference type="InterPro" id="IPR002018">
    <property type="entry name" value="CarbesteraseB"/>
</dbReference>
<evidence type="ECO:0000256" key="5">
    <source>
        <dbReference type="SAM" id="Phobius"/>
    </source>
</evidence>
<evidence type="ECO:0000256" key="4">
    <source>
        <dbReference type="SAM" id="MobiDB-lite"/>
    </source>
</evidence>
<dbReference type="PROSITE" id="PS00122">
    <property type="entry name" value="CARBOXYLESTERASE_B_1"/>
    <property type="match status" value="1"/>
</dbReference>
<dbReference type="Pfam" id="PF00135">
    <property type="entry name" value="COesterase"/>
    <property type="match status" value="1"/>
</dbReference>
<dbReference type="AlphaFoldDB" id="A0A5C1YAW6"/>
<dbReference type="GO" id="GO:0016787">
    <property type="term" value="F:hydrolase activity"/>
    <property type="evidence" value="ECO:0007669"/>
    <property type="project" value="UniProtKB-KW"/>
</dbReference>
<gene>
    <name evidence="7" type="ORF">FLP10_00625</name>
</gene>
<dbReference type="SUPFAM" id="SSF53474">
    <property type="entry name" value="alpha/beta-Hydrolases"/>
    <property type="match status" value="1"/>
</dbReference>
<protein>
    <recommendedName>
        <fullName evidence="3">Carboxylic ester hydrolase</fullName>
        <ecNumber evidence="3">3.1.1.-</ecNumber>
    </recommendedName>
</protein>
<dbReference type="PANTHER" id="PTHR11559">
    <property type="entry name" value="CARBOXYLESTERASE"/>
    <property type="match status" value="1"/>
</dbReference>
<organism evidence="7 8">
    <name type="scientific">Agromyces intestinalis</name>
    <dbReference type="NCBI Taxonomy" id="2592652"/>
    <lineage>
        <taxon>Bacteria</taxon>
        <taxon>Bacillati</taxon>
        <taxon>Actinomycetota</taxon>
        <taxon>Actinomycetes</taxon>
        <taxon>Micrococcales</taxon>
        <taxon>Microbacteriaceae</taxon>
        <taxon>Agromyces</taxon>
    </lineage>
</organism>
<feature type="compositionally biased region" description="Low complexity" evidence="4">
    <location>
        <begin position="54"/>
        <end position="71"/>
    </location>
</feature>
<reference evidence="7 8" key="1">
    <citation type="submission" date="2019-09" db="EMBL/GenBank/DDBJ databases">
        <title>Genome sequencing of strain KACC 19306.</title>
        <authorList>
            <person name="Heo J."/>
            <person name="Kim S.-J."/>
            <person name="Kim J.-S."/>
            <person name="Hong S.-B."/>
            <person name="Kwon S.-W."/>
        </authorList>
    </citation>
    <scope>NUCLEOTIDE SEQUENCE [LARGE SCALE GENOMIC DNA]</scope>
    <source>
        <strain evidence="7 8">KACC 19306</strain>
    </source>
</reference>
<dbReference type="InterPro" id="IPR050309">
    <property type="entry name" value="Type-B_Carboxylest/Lipase"/>
</dbReference>
<keyword evidence="8" id="KW-1185">Reference proteome</keyword>
<accession>A0A5C1YAW6</accession>
<feature type="domain" description="Carboxylesterase type B" evidence="6">
    <location>
        <begin position="70"/>
        <end position="553"/>
    </location>
</feature>